<dbReference type="Proteomes" id="UP000886520">
    <property type="component" value="Chromosome 1"/>
</dbReference>
<name>A0A9D4VCJ2_ADICA</name>
<protein>
    <submittedName>
        <fullName evidence="2">Uncharacterized protein</fullName>
    </submittedName>
</protein>
<dbReference type="AlphaFoldDB" id="A0A9D4VCJ2"/>
<evidence type="ECO:0000256" key="1">
    <source>
        <dbReference type="SAM" id="MobiDB-lite"/>
    </source>
</evidence>
<evidence type="ECO:0000313" key="3">
    <source>
        <dbReference type="Proteomes" id="UP000886520"/>
    </source>
</evidence>
<reference evidence="2" key="1">
    <citation type="submission" date="2021-01" db="EMBL/GenBank/DDBJ databases">
        <title>Adiantum capillus-veneris genome.</title>
        <authorList>
            <person name="Fang Y."/>
            <person name="Liao Q."/>
        </authorList>
    </citation>
    <scope>NUCLEOTIDE SEQUENCE</scope>
    <source>
        <strain evidence="2">H3</strain>
        <tissue evidence="2">Leaf</tissue>
    </source>
</reference>
<proteinExistence type="predicted"/>
<gene>
    <name evidence="2" type="ORF">GOP47_0000170</name>
</gene>
<feature type="compositionally biased region" description="Basic and acidic residues" evidence="1">
    <location>
        <begin position="78"/>
        <end position="89"/>
    </location>
</feature>
<feature type="compositionally biased region" description="Basic and acidic residues" evidence="1">
    <location>
        <begin position="99"/>
        <end position="127"/>
    </location>
</feature>
<evidence type="ECO:0000313" key="2">
    <source>
        <dbReference type="EMBL" id="KAI5084001.1"/>
    </source>
</evidence>
<organism evidence="2 3">
    <name type="scientific">Adiantum capillus-veneris</name>
    <name type="common">Maidenhair fern</name>
    <dbReference type="NCBI Taxonomy" id="13818"/>
    <lineage>
        <taxon>Eukaryota</taxon>
        <taxon>Viridiplantae</taxon>
        <taxon>Streptophyta</taxon>
        <taxon>Embryophyta</taxon>
        <taxon>Tracheophyta</taxon>
        <taxon>Polypodiopsida</taxon>
        <taxon>Polypodiidae</taxon>
        <taxon>Polypodiales</taxon>
        <taxon>Pteridineae</taxon>
        <taxon>Pteridaceae</taxon>
        <taxon>Vittarioideae</taxon>
        <taxon>Adiantum</taxon>
    </lineage>
</organism>
<comment type="caution">
    <text evidence="2">The sequence shown here is derived from an EMBL/GenBank/DDBJ whole genome shotgun (WGS) entry which is preliminary data.</text>
</comment>
<sequence>METWQNYRKEMRLRITFPQQKEAARKRVASGHTSRLGRMGRDGFVATFTKDYVRPPTMQEIEYAMYYGYPALCAMLSDRPDPLEQHGEADPAEVAQQEAEGRHREAERSGDPVSDDRPRDVVGDIHSRSATSDADGDDTAGHHTDASDCSGSEHGSYSDID</sequence>
<keyword evidence="3" id="KW-1185">Reference proteome</keyword>
<accession>A0A9D4VCJ2</accession>
<feature type="region of interest" description="Disordered" evidence="1">
    <location>
        <begin position="77"/>
        <end position="161"/>
    </location>
</feature>
<dbReference type="EMBL" id="JABFUD020000001">
    <property type="protein sequence ID" value="KAI5084001.1"/>
    <property type="molecule type" value="Genomic_DNA"/>
</dbReference>